<proteinExistence type="inferred from homology"/>
<evidence type="ECO:0000313" key="4">
    <source>
        <dbReference type="EMBL" id="SPO24544.1"/>
    </source>
</evidence>
<name>A0A5C3E1F6_9BASI</name>
<keyword evidence="5" id="KW-1185">Reference proteome</keyword>
<dbReference type="InterPro" id="IPR037047">
    <property type="entry name" value="PITH_dom_sf"/>
</dbReference>
<evidence type="ECO:0000313" key="5">
    <source>
        <dbReference type="Proteomes" id="UP000324022"/>
    </source>
</evidence>
<dbReference type="InterPro" id="IPR010400">
    <property type="entry name" value="PITH_dom"/>
</dbReference>
<accession>A0A5C3E1F6</accession>
<evidence type="ECO:0000256" key="1">
    <source>
        <dbReference type="ARBA" id="ARBA00025788"/>
    </source>
</evidence>
<dbReference type="EMBL" id="OOIN01000007">
    <property type="protein sequence ID" value="SPO24544.1"/>
    <property type="molecule type" value="Genomic_DNA"/>
</dbReference>
<protein>
    <recommendedName>
        <fullName evidence="3">PITH domain-containing protein</fullName>
    </recommendedName>
</protein>
<organism evidence="4 5">
    <name type="scientific">Ustilago trichophora</name>
    <dbReference type="NCBI Taxonomy" id="86804"/>
    <lineage>
        <taxon>Eukaryota</taxon>
        <taxon>Fungi</taxon>
        <taxon>Dikarya</taxon>
        <taxon>Basidiomycota</taxon>
        <taxon>Ustilaginomycotina</taxon>
        <taxon>Ustilaginomycetes</taxon>
        <taxon>Ustilaginales</taxon>
        <taxon>Ustilaginaceae</taxon>
        <taxon>Ustilago</taxon>
    </lineage>
</organism>
<feature type="domain" description="PITH" evidence="3">
    <location>
        <begin position="22"/>
        <end position="204"/>
    </location>
</feature>
<dbReference type="AlphaFoldDB" id="A0A5C3E1F6"/>
<dbReference type="GO" id="GO:0005634">
    <property type="term" value="C:nucleus"/>
    <property type="evidence" value="ECO:0007669"/>
    <property type="project" value="TreeGrafter"/>
</dbReference>
<dbReference type="GO" id="GO:0005737">
    <property type="term" value="C:cytoplasm"/>
    <property type="evidence" value="ECO:0007669"/>
    <property type="project" value="UniProtKB-ARBA"/>
</dbReference>
<comment type="similarity">
    <text evidence="1">Belongs to the PITHD1 family.</text>
</comment>
<dbReference type="PROSITE" id="PS51532">
    <property type="entry name" value="PITH"/>
    <property type="match status" value="1"/>
</dbReference>
<dbReference type="OrthoDB" id="2635at2759"/>
<dbReference type="Gene3D" id="2.60.120.470">
    <property type="entry name" value="PITH domain"/>
    <property type="match status" value="1"/>
</dbReference>
<sequence length="226" mass="25065">MSHNHSHSGPCGHDHHHDDDSHVKPDEGDQDLLYSSIDRDRIITLNETISGSGALIFKPWDRRFDPHPELLSDADDQLIIHIPFTSSVKLSTLLFRPSSNPQFTPESIKLYKNLPESNISFEDLPSLPQNKITTTLNSIPTISDTTQIIPFPLAPVKWSNTDSVTIFIESSLGQNQSAIQFLGFKGKSSGYKRQAPQNIVYESAPQLKDHSKVGTDSLSSAHGFGH</sequence>
<dbReference type="Pfam" id="PF06201">
    <property type="entry name" value="PITH"/>
    <property type="match status" value="1"/>
</dbReference>
<reference evidence="4 5" key="1">
    <citation type="submission" date="2018-03" db="EMBL/GenBank/DDBJ databases">
        <authorList>
            <person name="Guldener U."/>
        </authorList>
    </citation>
    <scope>NUCLEOTIDE SEQUENCE [LARGE SCALE GENOMIC DNA]</scope>
    <source>
        <strain evidence="4 5">NBRC100155</strain>
    </source>
</reference>
<dbReference type="SUPFAM" id="SSF49785">
    <property type="entry name" value="Galactose-binding domain-like"/>
    <property type="match status" value="1"/>
</dbReference>
<gene>
    <name evidence="4" type="ORF">UTRI_03813</name>
</gene>
<dbReference type="PANTHER" id="PTHR12175:SF1">
    <property type="entry name" value="PITH DOMAIN-CONTAINING PROTEIN 1"/>
    <property type="match status" value="1"/>
</dbReference>
<dbReference type="PANTHER" id="PTHR12175">
    <property type="entry name" value="AD039 HT014 THIOREDOXIN FAMILY TRP26"/>
    <property type="match status" value="1"/>
</dbReference>
<dbReference type="Proteomes" id="UP000324022">
    <property type="component" value="Unassembled WGS sequence"/>
</dbReference>
<evidence type="ECO:0000259" key="3">
    <source>
        <dbReference type="PROSITE" id="PS51532"/>
    </source>
</evidence>
<feature type="region of interest" description="Disordered" evidence="2">
    <location>
        <begin position="1"/>
        <end position="30"/>
    </location>
</feature>
<dbReference type="InterPro" id="IPR008979">
    <property type="entry name" value="Galactose-bd-like_sf"/>
</dbReference>
<feature type="region of interest" description="Disordered" evidence="2">
    <location>
        <begin position="203"/>
        <end position="226"/>
    </location>
</feature>
<feature type="compositionally biased region" description="Basic and acidic residues" evidence="2">
    <location>
        <begin position="12"/>
        <end position="27"/>
    </location>
</feature>
<evidence type="ECO:0000256" key="2">
    <source>
        <dbReference type="SAM" id="MobiDB-lite"/>
    </source>
</evidence>
<dbReference type="InterPro" id="IPR045099">
    <property type="entry name" value="PITH1-like"/>
</dbReference>